<evidence type="ECO:0000313" key="4">
    <source>
        <dbReference type="EMBL" id="MEE1675361.1"/>
    </source>
</evidence>
<dbReference type="Gene3D" id="3.40.50.2000">
    <property type="entry name" value="Glycogen Phosphorylase B"/>
    <property type="match status" value="2"/>
</dbReference>
<dbReference type="PANTHER" id="PTHR46401:SF2">
    <property type="entry name" value="GLYCOSYLTRANSFERASE WBBK-RELATED"/>
    <property type="match status" value="1"/>
</dbReference>
<evidence type="ECO:0000256" key="1">
    <source>
        <dbReference type="ARBA" id="ARBA00022679"/>
    </source>
</evidence>
<sequence>MKSKPAMVIVTNLYPLPWEPNRAKFNHQQFELLKDEYQLSLLIPVAFPEWFKHRKQIKQSAERRYVPYFYTPKVGRRFYSVMMYLSLLLHSGLWLKRKQAKVLMASWAFPEAVATSWLAKLFKARFFFKVHGSDINQLAKDPARAKQIKQASQNALGILSVSQALANEMQLLGIEPSKVSVIYNGVDHQKFGGESNKPIAQDYILYVGNLKPDKGVVELYQGFASIAAEHPQLKLVYAGTGAKRAAIEQQAKADGLAERVTFLGSVAHAELPAWIGNAELLALPSYAEGVPNVVLEAMAAGTPVLATEVGGIPEVMDTNCCGVIIPPQSSSAVAEGLELILEKQWDKQAIKQHASKFSWSLNQQQFLSMLKNGEV</sequence>
<dbReference type="InterPro" id="IPR028098">
    <property type="entry name" value="Glyco_trans_4-like_N"/>
</dbReference>
<feature type="domain" description="Glycosyl transferase family 1" evidence="2">
    <location>
        <begin position="195"/>
        <end position="355"/>
    </location>
</feature>
<reference evidence="4 5" key="2">
    <citation type="submission" date="2023-12" db="EMBL/GenBank/DDBJ databases">
        <authorList>
            <consortium name="Cladostephus spongiosus"/>
            <person name="Lorente B."/>
            <person name="Cabral C."/>
            <person name="Frias J."/>
            <person name="Faria J."/>
            <person name="Toubarro D."/>
        </authorList>
    </citation>
    <scope>NUCLEOTIDE SEQUENCE [LARGE SCALE GENOMIC DNA]</scope>
    <source>
        <strain evidence="4 5">ZMCS4</strain>
    </source>
</reference>
<name>A0ABU7G7S0_9ALTE</name>
<dbReference type="GO" id="GO:0016757">
    <property type="term" value="F:glycosyltransferase activity"/>
    <property type="evidence" value="ECO:0007669"/>
    <property type="project" value="UniProtKB-KW"/>
</dbReference>
<feature type="domain" description="Glycosyltransferase subfamily 4-like N-terminal" evidence="3">
    <location>
        <begin position="78"/>
        <end position="189"/>
    </location>
</feature>
<dbReference type="InterPro" id="IPR001296">
    <property type="entry name" value="Glyco_trans_1"/>
</dbReference>
<dbReference type="SUPFAM" id="SSF53756">
    <property type="entry name" value="UDP-Glycosyltransferase/glycogen phosphorylase"/>
    <property type="match status" value="1"/>
</dbReference>
<dbReference type="PANTHER" id="PTHR46401">
    <property type="entry name" value="GLYCOSYLTRANSFERASE WBBK-RELATED"/>
    <property type="match status" value="1"/>
</dbReference>
<dbReference type="EC" id="2.4.-.-" evidence="4"/>
<dbReference type="Pfam" id="PF13439">
    <property type="entry name" value="Glyco_transf_4"/>
    <property type="match status" value="1"/>
</dbReference>
<dbReference type="Proteomes" id="UP001310248">
    <property type="component" value="Unassembled WGS sequence"/>
</dbReference>
<proteinExistence type="predicted"/>
<dbReference type="RefSeq" id="WP_329776285.1">
    <property type="nucleotide sequence ID" value="NZ_JAYDYW010000012.1"/>
</dbReference>
<keyword evidence="5" id="KW-1185">Reference proteome</keyword>
<dbReference type="EMBL" id="JAYDYW010000012">
    <property type="protein sequence ID" value="MEE1675361.1"/>
    <property type="molecule type" value="Genomic_DNA"/>
</dbReference>
<keyword evidence="1 4" id="KW-0808">Transferase</keyword>
<evidence type="ECO:0000259" key="2">
    <source>
        <dbReference type="Pfam" id="PF00534"/>
    </source>
</evidence>
<keyword evidence="4" id="KW-0328">Glycosyltransferase</keyword>
<evidence type="ECO:0000313" key="5">
    <source>
        <dbReference type="Proteomes" id="UP001310248"/>
    </source>
</evidence>
<organism evidence="4 5">
    <name type="scientific">Agarivorans aestuarii</name>
    <dbReference type="NCBI Taxonomy" id="1563703"/>
    <lineage>
        <taxon>Bacteria</taxon>
        <taxon>Pseudomonadati</taxon>
        <taxon>Pseudomonadota</taxon>
        <taxon>Gammaproteobacteria</taxon>
        <taxon>Alteromonadales</taxon>
        <taxon>Alteromonadaceae</taxon>
        <taxon>Agarivorans</taxon>
    </lineage>
</organism>
<evidence type="ECO:0000259" key="3">
    <source>
        <dbReference type="Pfam" id="PF13439"/>
    </source>
</evidence>
<accession>A0ABU7G7S0</accession>
<protein>
    <submittedName>
        <fullName evidence="4">Glycosyltransferase</fullName>
        <ecNumber evidence="4">2.4.-.-</ecNumber>
    </submittedName>
</protein>
<reference evidence="5" key="1">
    <citation type="submission" date="2023-07" db="EMBL/GenBank/DDBJ databases">
        <title>Draft genome sequence of Agarivorans aestuarii strain ZMCS4, a CAZymes producing bacteria isolated from the marine brown algae Clodostephus spongiosus.</title>
        <authorList>
            <person name="Lorente B."/>
            <person name="Cabral C."/>
            <person name="Frias J."/>
            <person name="Faria J."/>
            <person name="Toubarro D."/>
        </authorList>
    </citation>
    <scope>NUCLEOTIDE SEQUENCE [LARGE SCALE GENOMIC DNA]</scope>
    <source>
        <strain evidence="5">ZMCS4</strain>
    </source>
</reference>
<dbReference type="Pfam" id="PF00534">
    <property type="entry name" value="Glycos_transf_1"/>
    <property type="match status" value="1"/>
</dbReference>
<comment type="caution">
    <text evidence="4">The sequence shown here is derived from an EMBL/GenBank/DDBJ whole genome shotgun (WGS) entry which is preliminary data.</text>
</comment>
<gene>
    <name evidence="4" type="ORF">SNR37_000686</name>
</gene>